<reference evidence="12 13" key="1">
    <citation type="submission" date="2024-04" db="EMBL/GenBank/DDBJ databases">
        <authorList>
            <consortium name="Genoscope - CEA"/>
            <person name="William W."/>
        </authorList>
    </citation>
    <scope>NUCLEOTIDE SEQUENCE [LARGE SCALE GENOMIC DNA]</scope>
</reference>
<keyword evidence="5" id="KW-0297">G-protein coupled receptor</keyword>
<feature type="region of interest" description="Disordered" evidence="9">
    <location>
        <begin position="1"/>
        <end position="23"/>
    </location>
</feature>
<feature type="transmembrane region" description="Helical" evidence="10">
    <location>
        <begin position="107"/>
        <end position="132"/>
    </location>
</feature>
<evidence type="ECO:0000256" key="3">
    <source>
        <dbReference type="ARBA" id="ARBA00022692"/>
    </source>
</evidence>
<keyword evidence="7" id="KW-0675">Receptor</keyword>
<keyword evidence="4 10" id="KW-1133">Transmembrane helix</keyword>
<dbReference type="GO" id="GO:0004930">
    <property type="term" value="F:G protein-coupled receptor activity"/>
    <property type="evidence" value="ECO:0007669"/>
    <property type="project" value="UniProtKB-KW"/>
</dbReference>
<keyword evidence="3 10" id="KW-0812">Transmembrane</keyword>
<feature type="domain" description="G-protein coupled receptors family 1 profile" evidence="11">
    <location>
        <begin position="46"/>
        <end position="293"/>
    </location>
</feature>
<evidence type="ECO:0000256" key="4">
    <source>
        <dbReference type="ARBA" id="ARBA00022989"/>
    </source>
</evidence>
<dbReference type="PROSITE" id="PS50262">
    <property type="entry name" value="G_PROTEIN_RECEP_F1_2"/>
    <property type="match status" value="1"/>
</dbReference>
<evidence type="ECO:0000256" key="1">
    <source>
        <dbReference type="ARBA" id="ARBA00004651"/>
    </source>
</evidence>
<dbReference type="InterPro" id="IPR017452">
    <property type="entry name" value="GPCR_Rhodpsn_7TM"/>
</dbReference>
<proteinExistence type="predicted"/>
<feature type="compositionally biased region" description="Polar residues" evidence="9">
    <location>
        <begin position="1"/>
        <end position="13"/>
    </location>
</feature>
<dbReference type="Pfam" id="PF00001">
    <property type="entry name" value="7tm_1"/>
    <property type="match status" value="1"/>
</dbReference>
<dbReference type="Gene3D" id="1.20.1070.10">
    <property type="entry name" value="Rhodopsin 7-helix transmembrane proteins"/>
    <property type="match status" value="1"/>
</dbReference>
<dbReference type="InterPro" id="IPR000276">
    <property type="entry name" value="GPCR_Rhodpsn"/>
</dbReference>
<keyword evidence="13" id="KW-1185">Reference proteome</keyword>
<dbReference type="PRINTS" id="PR00237">
    <property type="entry name" value="GPCRRHODOPSN"/>
</dbReference>
<dbReference type="SUPFAM" id="SSF81321">
    <property type="entry name" value="Family A G protein-coupled receptor-like"/>
    <property type="match status" value="1"/>
</dbReference>
<dbReference type="CDD" id="cd00637">
    <property type="entry name" value="7tm_classA_rhodopsin-like"/>
    <property type="match status" value="1"/>
</dbReference>
<dbReference type="GO" id="GO:0005886">
    <property type="term" value="C:plasma membrane"/>
    <property type="evidence" value="ECO:0007669"/>
    <property type="project" value="UniProtKB-SubCell"/>
</dbReference>
<evidence type="ECO:0000256" key="8">
    <source>
        <dbReference type="ARBA" id="ARBA00023224"/>
    </source>
</evidence>
<dbReference type="Proteomes" id="UP001497497">
    <property type="component" value="Unassembled WGS sequence"/>
</dbReference>
<keyword evidence="6 10" id="KW-0472">Membrane</keyword>
<feature type="transmembrane region" description="Helical" evidence="10">
    <location>
        <begin position="67"/>
        <end position="87"/>
    </location>
</feature>
<comment type="subcellular location">
    <subcellularLocation>
        <location evidence="1">Cell membrane</location>
        <topology evidence="1">Multi-pass membrane protein</topology>
    </subcellularLocation>
</comment>
<accession>A0AAV2I582</accession>
<dbReference type="PANTHER" id="PTHR24248">
    <property type="entry name" value="ADRENERGIC RECEPTOR-RELATED G-PROTEIN COUPLED RECEPTOR"/>
    <property type="match status" value="1"/>
</dbReference>
<evidence type="ECO:0000256" key="6">
    <source>
        <dbReference type="ARBA" id="ARBA00023136"/>
    </source>
</evidence>
<feature type="transmembrane region" description="Helical" evidence="10">
    <location>
        <begin position="144"/>
        <end position="167"/>
    </location>
</feature>
<sequence length="344" mass="38769">MANSQSNNDNNYYTEPESVRPSKDGSLKFSPIEIPVILFTVWVLFSNLTLILAILRSEHRRKISFNLHVCNLCVVGLLLGGLVLPLLMEFRLRDVWFHDENLCRVWLMADMMVSTVSILTIGVMIFDRFVLFSCPGSAEGGCKFVVSAILIILPWAGGASIVLPVYLFGETGSGVVEGYCFLHLEPVYSIASELAGYAVPGLAALGLLVATTLTFCVRREELREMDYSEEREHKGWQVLMLWIMSLAVLGLWCPFAVLHVLIFFAPGTPSFYSWLTFAIWSGYANAGLNPILWMIMPKLRQSVKALCCCCYKHRYDDDEDDVSVFEEDDETNAAMIEFHPKNYN</sequence>
<evidence type="ECO:0000256" key="5">
    <source>
        <dbReference type="ARBA" id="ARBA00023040"/>
    </source>
</evidence>
<evidence type="ECO:0000313" key="12">
    <source>
        <dbReference type="EMBL" id="CAL1541873.1"/>
    </source>
</evidence>
<evidence type="ECO:0000259" key="11">
    <source>
        <dbReference type="PROSITE" id="PS50262"/>
    </source>
</evidence>
<name>A0AAV2I582_LYMST</name>
<keyword evidence="8" id="KW-0807">Transducer</keyword>
<feature type="transmembrane region" description="Helical" evidence="10">
    <location>
        <begin position="271"/>
        <end position="295"/>
    </location>
</feature>
<evidence type="ECO:0000256" key="10">
    <source>
        <dbReference type="SAM" id="Phobius"/>
    </source>
</evidence>
<dbReference type="AlphaFoldDB" id="A0AAV2I582"/>
<feature type="transmembrane region" description="Helical" evidence="10">
    <location>
        <begin position="238"/>
        <end position="265"/>
    </location>
</feature>
<organism evidence="12 13">
    <name type="scientific">Lymnaea stagnalis</name>
    <name type="common">Great pond snail</name>
    <name type="synonym">Helix stagnalis</name>
    <dbReference type="NCBI Taxonomy" id="6523"/>
    <lineage>
        <taxon>Eukaryota</taxon>
        <taxon>Metazoa</taxon>
        <taxon>Spiralia</taxon>
        <taxon>Lophotrochozoa</taxon>
        <taxon>Mollusca</taxon>
        <taxon>Gastropoda</taxon>
        <taxon>Heterobranchia</taxon>
        <taxon>Euthyneura</taxon>
        <taxon>Panpulmonata</taxon>
        <taxon>Hygrophila</taxon>
        <taxon>Lymnaeoidea</taxon>
        <taxon>Lymnaeidae</taxon>
        <taxon>Lymnaea</taxon>
    </lineage>
</organism>
<gene>
    <name evidence="12" type="ORF">GSLYS_00015479001</name>
</gene>
<dbReference type="EMBL" id="CAXITT010000456">
    <property type="protein sequence ID" value="CAL1541873.1"/>
    <property type="molecule type" value="Genomic_DNA"/>
</dbReference>
<keyword evidence="2" id="KW-1003">Cell membrane</keyword>
<feature type="transmembrane region" description="Helical" evidence="10">
    <location>
        <begin position="34"/>
        <end position="55"/>
    </location>
</feature>
<evidence type="ECO:0000256" key="2">
    <source>
        <dbReference type="ARBA" id="ARBA00022475"/>
    </source>
</evidence>
<evidence type="ECO:0000313" key="13">
    <source>
        <dbReference type="Proteomes" id="UP001497497"/>
    </source>
</evidence>
<evidence type="ECO:0000256" key="7">
    <source>
        <dbReference type="ARBA" id="ARBA00023170"/>
    </source>
</evidence>
<evidence type="ECO:0000256" key="9">
    <source>
        <dbReference type="SAM" id="MobiDB-lite"/>
    </source>
</evidence>
<feature type="transmembrane region" description="Helical" evidence="10">
    <location>
        <begin position="194"/>
        <end position="217"/>
    </location>
</feature>
<comment type="caution">
    <text evidence="12">The sequence shown here is derived from an EMBL/GenBank/DDBJ whole genome shotgun (WGS) entry which is preliminary data.</text>
</comment>
<protein>
    <recommendedName>
        <fullName evidence="11">G-protein coupled receptors family 1 profile domain-containing protein</fullName>
    </recommendedName>
</protein>